<evidence type="ECO:0000313" key="4">
    <source>
        <dbReference type="Proteomes" id="UP000011688"/>
    </source>
</evidence>
<feature type="compositionally biased region" description="Basic and acidic residues" evidence="1">
    <location>
        <begin position="36"/>
        <end position="53"/>
    </location>
</feature>
<keyword evidence="2" id="KW-0812">Transmembrane</keyword>
<keyword evidence="2" id="KW-0472">Membrane</keyword>
<name>L9XDR6_9EURY</name>
<evidence type="ECO:0000313" key="3">
    <source>
        <dbReference type="EMBL" id="ELY59864.1"/>
    </source>
</evidence>
<dbReference type="EMBL" id="AOIB01000014">
    <property type="protein sequence ID" value="ELY59864.1"/>
    <property type="molecule type" value="Genomic_DNA"/>
</dbReference>
<reference evidence="3 4" key="1">
    <citation type="journal article" date="2014" name="PLoS Genet.">
        <title>Phylogenetically driven sequencing of extremely halophilic archaea reveals strategies for static and dynamic osmo-response.</title>
        <authorList>
            <person name="Becker E.A."/>
            <person name="Seitzer P.M."/>
            <person name="Tritt A."/>
            <person name="Larsen D."/>
            <person name="Krusor M."/>
            <person name="Yao A.I."/>
            <person name="Wu D."/>
            <person name="Madern D."/>
            <person name="Eisen J.A."/>
            <person name="Darling A.E."/>
            <person name="Facciotti M.T."/>
        </authorList>
    </citation>
    <scope>NUCLEOTIDE SEQUENCE [LARGE SCALE GENOMIC DNA]</scope>
    <source>
        <strain evidence="3 4">DSM 10524</strain>
    </source>
</reference>
<dbReference type="RefSeq" id="WP_005554486.1">
    <property type="nucleotide sequence ID" value="NZ_AOIB01000014.1"/>
</dbReference>
<protein>
    <submittedName>
        <fullName evidence="3">Uncharacterized protein</fullName>
    </submittedName>
</protein>
<dbReference type="OrthoDB" id="192325at2157"/>
<gene>
    <name evidence="3" type="ORF">C491_05831</name>
</gene>
<evidence type="ECO:0000256" key="2">
    <source>
        <dbReference type="SAM" id="Phobius"/>
    </source>
</evidence>
<dbReference type="Proteomes" id="UP000011688">
    <property type="component" value="Unassembled WGS sequence"/>
</dbReference>
<comment type="caution">
    <text evidence="3">The sequence shown here is derived from an EMBL/GenBank/DDBJ whole genome shotgun (WGS) entry which is preliminary data.</text>
</comment>
<evidence type="ECO:0000256" key="1">
    <source>
        <dbReference type="SAM" id="MobiDB-lite"/>
    </source>
</evidence>
<sequence length="53" mass="5908">MESVPIHLETAIYGYFLFVAAVGCYLHLRIRATARSRTDESARDAERPDGSPP</sequence>
<keyword evidence="2" id="KW-1133">Transmembrane helix</keyword>
<accession>L9XDR6</accession>
<proteinExistence type="predicted"/>
<organism evidence="3 4">
    <name type="scientific">Natronococcus amylolyticus DSM 10524</name>
    <dbReference type="NCBI Taxonomy" id="1227497"/>
    <lineage>
        <taxon>Archaea</taxon>
        <taxon>Methanobacteriati</taxon>
        <taxon>Methanobacteriota</taxon>
        <taxon>Stenosarchaea group</taxon>
        <taxon>Halobacteria</taxon>
        <taxon>Halobacteriales</taxon>
        <taxon>Natrialbaceae</taxon>
        <taxon>Natronococcus</taxon>
    </lineage>
</organism>
<dbReference type="eggNOG" id="arCOG11488">
    <property type="taxonomic scope" value="Archaea"/>
</dbReference>
<feature type="transmembrane region" description="Helical" evidence="2">
    <location>
        <begin position="12"/>
        <end position="28"/>
    </location>
</feature>
<feature type="region of interest" description="Disordered" evidence="1">
    <location>
        <begin position="34"/>
        <end position="53"/>
    </location>
</feature>
<dbReference type="AlphaFoldDB" id="L9XDR6"/>
<keyword evidence="4" id="KW-1185">Reference proteome</keyword>